<dbReference type="GO" id="GO:0004185">
    <property type="term" value="F:serine-type carboxypeptidase activity"/>
    <property type="evidence" value="ECO:0007669"/>
    <property type="project" value="UniProtKB-UniRule"/>
</dbReference>
<feature type="chain" id="PRO_5034405561" description="Carboxypeptidase" evidence="6">
    <location>
        <begin position="19"/>
        <end position="324"/>
    </location>
</feature>
<dbReference type="Proteomes" id="UP000663861">
    <property type="component" value="Unassembled WGS sequence"/>
</dbReference>
<evidence type="ECO:0000313" key="8">
    <source>
        <dbReference type="Proteomes" id="UP000663861"/>
    </source>
</evidence>
<dbReference type="GO" id="GO:0006508">
    <property type="term" value="P:proteolysis"/>
    <property type="evidence" value="ECO:0007669"/>
    <property type="project" value="UniProtKB-KW"/>
</dbReference>
<organism evidence="7 8">
    <name type="scientific">Rhizoctonia solani</name>
    <dbReference type="NCBI Taxonomy" id="456999"/>
    <lineage>
        <taxon>Eukaryota</taxon>
        <taxon>Fungi</taxon>
        <taxon>Dikarya</taxon>
        <taxon>Basidiomycota</taxon>
        <taxon>Agaricomycotina</taxon>
        <taxon>Agaricomycetes</taxon>
        <taxon>Cantharellales</taxon>
        <taxon>Ceratobasidiaceae</taxon>
        <taxon>Rhizoctonia</taxon>
    </lineage>
</organism>
<evidence type="ECO:0000256" key="4">
    <source>
        <dbReference type="ARBA" id="ARBA00022801"/>
    </source>
</evidence>
<evidence type="ECO:0000256" key="5">
    <source>
        <dbReference type="ARBA" id="ARBA00023180"/>
    </source>
</evidence>
<dbReference type="PANTHER" id="PTHR11802">
    <property type="entry name" value="SERINE PROTEASE FAMILY S10 SERINE CARBOXYPEPTIDASE"/>
    <property type="match status" value="1"/>
</dbReference>
<keyword evidence="6" id="KW-0732">Signal</keyword>
<dbReference type="Pfam" id="PF00450">
    <property type="entry name" value="Peptidase_S10"/>
    <property type="match status" value="1"/>
</dbReference>
<dbReference type="PROSITE" id="PS00131">
    <property type="entry name" value="CARBOXYPEPT_SER_SER"/>
    <property type="match status" value="1"/>
</dbReference>
<dbReference type="InterPro" id="IPR001563">
    <property type="entry name" value="Peptidase_S10"/>
</dbReference>
<dbReference type="GO" id="GO:0000324">
    <property type="term" value="C:fungal-type vacuole"/>
    <property type="evidence" value="ECO:0007669"/>
    <property type="project" value="TreeGrafter"/>
</dbReference>
<sequence>MRPFSLLGLAPFISFALAGQFPEFDGVIGGLPKDTATKTAAFVAAEAGSNVAAAIPTTITPGKLRYVENSGVCETTSGVYQASGYADLTSSQSIWFWFFAARNNPDTAPLSIWLNGGPGSSSMIGLFQEMGPCRMNQDEATVSRNAYAWNEYSNMLFIDQPVGVGYSYGDTVVGTSKDAAIALWKMLQIWFADAKFSKYATRDFAIWTESYGGHYGPTIASYFLDQNAAIDAGKITGTKINLKNAAIDAGKITGTKINLKVLSIGNGLTDPYSQYPGYVKYAMSNPYQPLVSASTITSANNSLYQSGGCLSQVCVTIRLTGLLA</sequence>
<keyword evidence="2 6" id="KW-0121">Carboxypeptidase</keyword>
<keyword evidence="3 6" id="KW-0645">Protease</keyword>
<evidence type="ECO:0000256" key="3">
    <source>
        <dbReference type="ARBA" id="ARBA00022670"/>
    </source>
</evidence>
<dbReference type="PRINTS" id="PR00724">
    <property type="entry name" value="CRBOXYPTASEC"/>
</dbReference>
<dbReference type="SUPFAM" id="SSF53474">
    <property type="entry name" value="alpha/beta-Hydrolases"/>
    <property type="match status" value="1"/>
</dbReference>
<dbReference type="AlphaFoldDB" id="A0A8H3HA74"/>
<dbReference type="EC" id="3.4.16.-" evidence="6"/>
<evidence type="ECO:0000256" key="2">
    <source>
        <dbReference type="ARBA" id="ARBA00022645"/>
    </source>
</evidence>
<evidence type="ECO:0000313" key="7">
    <source>
        <dbReference type="EMBL" id="CAE6491475.1"/>
    </source>
</evidence>
<name>A0A8H3HA74_9AGAM</name>
<keyword evidence="5" id="KW-0325">Glycoprotein</keyword>
<dbReference type="InterPro" id="IPR018202">
    <property type="entry name" value="Ser_caboxypep_ser_AS"/>
</dbReference>
<gene>
    <name evidence="7" type="ORF">RDB_LOCUS112027</name>
</gene>
<dbReference type="InterPro" id="IPR029058">
    <property type="entry name" value="AB_hydrolase_fold"/>
</dbReference>
<comment type="similarity">
    <text evidence="1 6">Belongs to the peptidase S10 family.</text>
</comment>
<keyword evidence="4 6" id="KW-0378">Hydrolase</keyword>
<reference evidence="7" key="1">
    <citation type="submission" date="2021-01" db="EMBL/GenBank/DDBJ databases">
        <authorList>
            <person name="Kaushik A."/>
        </authorList>
    </citation>
    <scope>NUCLEOTIDE SEQUENCE</scope>
    <source>
        <strain evidence="7">AG4-RS23</strain>
    </source>
</reference>
<proteinExistence type="inferred from homology"/>
<dbReference type="PANTHER" id="PTHR11802:SF64">
    <property type="entry name" value="CARBOXYPEPTIDASE"/>
    <property type="match status" value="1"/>
</dbReference>
<comment type="caution">
    <text evidence="7">The sequence shown here is derived from an EMBL/GenBank/DDBJ whole genome shotgun (WGS) entry which is preliminary data.</text>
</comment>
<dbReference type="Gene3D" id="1.10.287.410">
    <property type="match status" value="1"/>
</dbReference>
<dbReference type="Gene3D" id="3.40.50.1820">
    <property type="entry name" value="alpha/beta hydrolase"/>
    <property type="match status" value="1"/>
</dbReference>
<protein>
    <recommendedName>
        <fullName evidence="6">Carboxypeptidase</fullName>
        <ecNumber evidence="6">3.4.16.-</ecNumber>
    </recommendedName>
</protein>
<evidence type="ECO:0000256" key="6">
    <source>
        <dbReference type="RuleBase" id="RU361156"/>
    </source>
</evidence>
<feature type="signal peptide" evidence="6">
    <location>
        <begin position="1"/>
        <end position="18"/>
    </location>
</feature>
<dbReference type="EMBL" id="CAJMWY010002594">
    <property type="protein sequence ID" value="CAE6491475.1"/>
    <property type="molecule type" value="Genomic_DNA"/>
</dbReference>
<evidence type="ECO:0000256" key="1">
    <source>
        <dbReference type="ARBA" id="ARBA00009431"/>
    </source>
</evidence>
<accession>A0A8H3HA74</accession>